<dbReference type="Gene3D" id="1.10.150.80">
    <property type="entry name" value="HRDC domain"/>
    <property type="match status" value="1"/>
</dbReference>
<dbReference type="Pfam" id="PF00270">
    <property type="entry name" value="DEAD"/>
    <property type="match status" value="1"/>
</dbReference>
<dbReference type="Pfam" id="PF16124">
    <property type="entry name" value="RecQ_Zn_bind"/>
    <property type="match status" value="1"/>
</dbReference>
<dbReference type="SMART" id="SM00341">
    <property type="entry name" value="HRDC"/>
    <property type="match status" value="1"/>
</dbReference>
<dbReference type="Pfam" id="PF00570">
    <property type="entry name" value="HRDC"/>
    <property type="match status" value="1"/>
</dbReference>
<evidence type="ECO:0000256" key="4">
    <source>
        <dbReference type="ARBA" id="ARBA00022723"/>
    </source>
</evidence>
<dbReference type="InterPro" id="IPR036390">
    <property type="entry name" value="WH_DNA-bd_sf"/>
</dbReference>
<dbReference type="Gene3D" id="1.10.10.10">
    <property type="entry name" value="Winged helix-like DNA-binding domain superfamily/Winged helix DNA-binding domain"/>
    <property type="match status" value="1"/>
</dbReference>
<dbReference type="GO" id="GO:0016787">
    <property type="term" value="F:hydrolase activity"/>
    <property type="evidence" value="ECO:0007669"/>
    <property type="project" value="UniProtKB-KW"/>
</dbReference>
<keyword evidence="6" id="KW-0227">DNA damage</keyword>
<keyword evidence="11" id="KW-0238">DNA-binding</keyword>
<dbReference type="InterPro" id="IPR014001">
    <property type="entry name" value="Helicase_ATP-bd"/>
</dbReference>
<dbReference type="InterPro" id="IPR002121">
    <property type="entry name" value="HRDC_dom"/>
</dbReference>
<feature type="domain" description="HRDC" evidence="17">
    <location>
        <begin position="528"/>
        <end position="608"/>
    </location>
</feature>
<proteinExistence type="inferred from homology"/>
<dbReference type="InterPro" id="IPR004589">
    <property type="entry name" value="DNA_helicase_ATP-dep_RecQ"/>
</dbReference>
<evidence type="ECO:0000256" key="11">
    <source>
        <dbReference type="ARBA" id="ARBA00023125"/>
    </source>
</evidence>
<dbReference type="Pfam" id="PF14493">
    <property type="entry name" value="HTH_40"/>
    <property type="match status" value="1"/>
</dbReference>
<feature type="domain" description="Helicase ATP-binding" evidence="18">
    <location>
        <begin position="35"/>
        <end position="204"/>
    </location>
</feature>
<dbReference type="NCBIfam" id="TIGR00614">
    <property type="entry name" value="recQ_fam"/>
    <property type="match status" value="1"/>
</dbReference>
<organism evidence="20 21">
    <name type="scientific">Laceyella tengchongensis</name>
    <dbReference type="NCBI Taxonomy" id="574699"/>
    <lineage>
        <taxon>Bacteria</taxon>
        <taxon>Bacillati</taxon>
        <taxon>Bacillota</taxon>
        <taxon>Bacilli</taxon>
        <taxon>Bacillales</taxon>
        <taxon>Thermoactinomycetaceae</taxon>
        <taxon>Laceyella</taxon>
    </lineage>
</organism>
<keyword evidence="12" id="KW-0233">DNA recombination</keyword>
<dbReference type="InterPro" id="IPR011545">
    <property type="entry name" value="DEAD/DEAH_box_helicase_dom"/>
</dbReference>
<dbReference type="InterPro" id="IPR032284">
    <property type="entry name" value="RecQ_Zn-bd"/>
</dbReference>
<dbReference type="CDD" id="cd17920">
    <property type="entry name" value="DEXHc_RecQ"/>
    <property type="match status" value="1"/>
</dbReference>
<dbReference type="SUPFAM" id="SSF52540">
    <property type="entry name" value="P-loop containing nucleoside triphosphate hydrolases"/>
    <property type="match status" value="1"/>
</dbReference>
<dbReference type="GO" id="GO:0009432">
    <property type="term" value="P:SOS response"/>
    <property type="evidence" value="ECO:0007669"/>
    <property type="project" value="UniProtKB-UniRule"/>
</dbReference>
<evidence type="ECO:0000313" key="21">
    <source>
        <dbReference type="Proteomes" id="UP001157946"/>
    </source>
</evidence>
<keyword evidence="8 20" id="KW-0347">Helicase</keyword>
<feature type="domain" description="Helicase C-terminal" evidence="19">
    <location>
        <begin position="228"/>
        <end position="372"/>
    </location>
</feature>
<dbReference type="InterPro" id="IPR018982">
    <property type="entry name" value="RQC_domain"/>
</dbReference>
<keyword evidence="13" id="KW-0234">DNA repair</keyword>
<keyword evidence="9" id="KW-0862">Zinc</keyword>
<dbReference type="GO" id="GO:0005737">
    <property type="term" value="C:cytoplasm"/>
    <property type="evidence" value="ECO:0007669"/>
    <property type="project" value="TreeGrafter"/>
</dbReference>
<comment type="catalytic activity">
    <reaction evidence="15">
        <text>Couples ATP hydrolysis with the unwinding of duplex DNA by translocating in the 3'-5' direction.</text>
        <dbReference type="EC" id="5.6.2.4"/>
    </reaction>
</comment>
<accession>A0AA46ACY2</accession>
<evidence type="ECO:0000256" key="10">
    <source>
        <dbReference type="ARBA" id="ARBA00022840"/>
    </source>
</evidence>
<dbReference type="SMART" id="SM00490">
    <property type="entry name" value="HELICc"/>
    <property type="match status" value="1"/>
</dbReference>
<dbReference type="GO" id="GO:0009378">
    <property type="term" value="F:four-way junction helicase activity"/>
    <property type="evidence" value="ECO:0007669"/>
    <property type="project" value="TreeGrafter"/>
</dbReference>
<keyword evidence="10" id="KW-0067">ATP-binding</keyword>
<dbReference type="GO" id="GO:0003677">
    <property type="term" value="F:DNA binding"/>
    <property type="evidence" value="ECO:0007669"/>
    <property type="project" value="UniProtKB-KW"/>
</dbReference>
<dbReference type="InterPro" id="IPR006293">
    <property type="entry name" value="DNA_helicase_ATP-dep_RecQ_bac"/>
</dbReference>
<evidence type="ECO:0000256" key="1">
    <source>
        <dbReference type="ARBA" id="ARBA00001946"/>
    </source>
</evidence>
<evidence type="ECO:0000259" key="17">
    <source>
        <dbReference type="PROSITE" id="PS50967"/>
    </source>
</evidence>
<keyword evidence="14" id="KW-0413">Isomerase</keyword>
<dbReference type="PANTHER" id="PTHR13710:SF105">
    <property type="entry name" value="ATP-DEPENDENT DNA HELICASE Q1"/>
    <property type="match status" value="1"/>
</dbReference>
<sequence>MLCKWVNRVSIEQAELLLQKFYGYATFRPGQRKIIQSILAGHNTMGIMPTGGGKSICYQIPALMFPGITIVISPLISLMKDQVDGLKQLGISATYINSTLQPHEIDQRIEALRSGEVKLLYIAPERLESERFQTIFETLPIYLVTIDEAHCISTWGHDFRPSYRSMAERLLTLPRRPLIAALTATATVDVRDDIANLLQISPKHIFSTKLERDNLSFYVHRDGQKREFITQYLRDHPGQTGILYCSTRKEVDQLHRYLQEEGFPVAKYHAGMSDLERNRAQEAFSYDRIQTIIATNAFGMGIDKSNVRFVIHYNLPRNLECYYQEAGRAGRDGDRSECILLFSPTDIQTQKYLIDHSEMTPERKTLELSKLRCMVDYCFTDECYQQAFIRYFGNDHPYTCGTCGNCRKKLGEAEDRTIDAQKIFSCIKRMNERFGFTVVSKVLRGSKNKRILSWGLDRLSTYGIMKDHTEKEIIQLCHQLVSNHYLTLDLSHPSVPVAKLTPLAIEVLKGSRRVLLHREEIRTPMVEPSRGSLLFEELKALRKSISEREQLPPYIIFQDSTLKEMCRRLPITEQEMRAIPGVGELKYAKHGHAFLALIQKYVDKHGRRRTASAPEQSEKEQSHLHTYRLFQEGKTIDEIAKLRQLTRGTIEDHLIRAGLDGHPLDWDAFIPARWEALIMRKIDELGAHKLRPLKDALPDEVDYMAIKAAILKKELAELQTQ</sequence>
<evidence type="ECO:0000259" key="18">
    <source>
        <dbReference type="PROSITE" id="PS51192"/>
    </source>
</evidence>
<dbReference type="FunFam" id="3.40.50.300:FF:001389">
    <property type="entry name" value="ATP-dependent DNA helicase RecQ"/>
    <property type="match status" value="1"/>
</dbReference>
<dbReference type="SUPFAM" id="SSF47819">
    <property type="entry name" value="HRDC-like"/>
    <property type="match status" value="1"/>
</dbReference>
<keyword evidence="5" id="KW-0547">Nucleotide-binding</keyword>
<evidence type="ECO:0000256" key="5">
    <source>
        <dbReference type="ARBA" id="ARBA00022741"/>
    </source>
</evidence>
<dbReference type="GO" id="GO:0005524">
    <property type="term" value="F:ATP binding"/>
    <property type="evidence" value="ECO:0007669"/>
    <property type="project" value="UniProtKB-KW"/>
</dbReference>
<dbReference type="PROSITE" id="PS51192">
    <property type="entry name" value="HELICASE_ATP_BIND_1"/>
    <property type="match status" value="1"/>
</dbReference>
<dbReference type="GO" id="GO:0030894">
    <property type="term" value="C:replisome"/>
    <property type="evidence" value="ECO:0007669"/>
    <property type="project" value="TreeGrafter"/>
</dbReference>
<dbReference type="GO" id="GO:0043138">
    <property type="term" value="F:3'-5' DNA helicase activity"/>
    <property type="evidence" value="ECO:0007669"/>
    <property type="project" value="UniProtKB-EC"/>
</dbReference>
<dbReference type="InterPro" id="IPR001650">
    <property type="entry name" value="Helicase_C-like"/>
</dbReference>
<evidence type="ECO:0000256" key="13">
    <source>
        <dbReference type="ARBA" id="ARBA00023204"/>
    </source>
</evidence>
<name>A0AA46ACY2_9BACL</name>
<dbReference type="GO" id="GO:0006260">
    <property type="term" value="P:DNA replication"/>
    <property type="evidence" value="ECO:0007669"/>
    <property type="project" value="InterPro"/>
</dbReference>
<dbReference type="EC" id="5.6.2.4" evidence="16"/>
<dbReference type="InterPro" id="IPR010997">
    <property type="entry name" value="HRDC-like_sf"/>
</dbReference>
<evidence type="ECO:0000256" key="15">
    <source>
        <dbReference type="ARBA" id="ARBA00034617"/>
    </source>
</evidence>
<dbReference type="Pfam" id="PF00271">
    <property type="entry name" value="Helicase_C"/>
    <property type="match status" value="1"/>
</dbReference>
<dbReference type="InterPro" id="IPR027417">
    <property type="entry name" value="P-loop_NTPase"/>
</dbReference>
<protein>
    <recommendedName>
        <fullName evidence="16">DNA helicase RecQ</fullName>
        <ecNumber evidence="16">5.6.2.4</ecNumber>
    </recommendedName>
</protein>
<dbReference type="PROSITE" id="PS50967">
    <property type="entry name" value="HRDC"/>
    <property type="match status" value="1"/>
</dbReference>
<dbReference type="SUPFAM" id="SSF46785">
    <property type="entry name" value="Winged helix' DNA-binding domain"/>
    <property type="match status" value="1"/>
</dbReference>
<dbReference type="InterPro" id="IPR044876">
    <property type="entry name" value="HRDC_dom_sf"/>
</dbReference>
<dbReference type="Proteomes" id="UP001157946">
    <property type="component" value="Unassembled WGS sequence"/>
</dbReference>
<comment type="cofactor">
    <cofactor evidence="1">
        <name>Mg(2+)</name>
        <dbReference type="ChEBI" id="CHEBI:18420"/>
    </cofactor>
</comment>
<dbReference type="InterPro" id="IPR036388">
    <property type="entry name" value="WH-like_DNA-bd_sf"/>
</dbReference>
<keyword evidence="7" id="KW-0378">Hydrolase</keyword>
<comment type="cofactor">
    <cofactor evidence="2">
        <name>Zn(2+)</name>
        <dbReference type="ChEBI" id="CHEBI:29105"/>
    </cofactor>
</comment>
<evidence type="ECO:0000259" key="19">
    <source>
        <dbReference type="PROSITE" id="PS51194"/>
    </source>
</evidence>
<evidence type="ECO:0000256" key="8">
    <source>
        <dbReference type="ARBA" id="ARBA00022806"/>
    </source>
</evidence>
<dbReference type="PANTHER" id="PTHR13710">
    <property type="entry name" value="DNA HELICASE RECQ FAMILY MEMBER"/>
    <property type="match status" value="1"/>
</dbReference>
<evidence type="ECO:0000256" key="6">
    <source>
        <dbReference type="ARBA" id="ARBA00022763"/>
    </source>
</evidence>
<evidence type="ECO:0000256" key="3">
    <source>
        <dbReference type="ARBA" id="ARBA00005446"/>
    </source>
</evidence>
<dbReference type="SMART" id="SM00956">
    <property type="entry name" value="RQC"/>
    <property type="match status" value="1"/>
</dbReference>
<evidence type="ECO:0000256" key="16">
    <source>
        <dbReference type="NCBIfam" id="TIGR01389"/>
    </source>
</evidence>
<dbReference type="Gene3D" id="3.40.50.300">
    <property type="entry name" value="P-loop containing nucleotide triphosphate hydrolases"/>
    <property type="match status" value="2"/>
</dbReference>
<reference evidence="20" key="1">
    <citation type="submission" date="2017-05" db="EMBL/GenBank/DDBJ databases">
        <authorList>
            <person name="Varghese N."/>
            <person name="Submissions S."/>
        </authorList>
    </citation>
    <scope>NUCLEOTIDE SEQUENCE</scope>
    <source>
        <strain evidence="20">DSM 45262</strain>
    </source>
</reference>
<evidence type="ECO:0000256" key="7">
    <source>
        <dbReference type="ARBA" id="ARBA00022801"/>
    </source>
</evidence>
<evidence type="ECO:0000313" key="20">
    <source>
        <dbReference type="EMBL" id="SMP01278.1"/>
    </source>
</evidence>
<evidence type="ECO:0000256" key="14">
    <source>
        <dbReference type="ARBA" id="ARBA00023235"/>
    </source>
</evidence>
<evidence type="ECO:0000256" key="2">
    <source>
        <dbReference type="ARBA" id="ARBA00001947"/>
    </source>
</evidence>
<gene>
    <name evidence="20" type="ORF">SAMN06265361_101216</name>
</gene>
<dbReference type="EMBL" id="FXTU01000001">
    <property type="protein sequence ID" value="SMP01278.1"/>
    <property type="molecule type" value="Genomic_DNA"/>
</dbReference>
<evidence type="ECO:0000256" key="9">
    <source>
        <dbReference type="ARBA" id="ARBA00022833"/>
    </source>
</evidence>
<dbReference type="Pfam" id="PF09382">
    <property type="entry name" value="RQC"/>
    <property type="match status" value="1"/>
</dbReference>
<dbReference type="GO" id="GO:0006310">
    <property type="term" value="P:DNA recombination"/>
    <property type="evidence" value="ECO:0007669"/>
    <property type="project" value="UniProtKB-UniRule"/>
</dbReference>
<dbReference type="NCBIfam" id="TIGR01389">
    <property type="entry name" value="recQ"/>
    <property type="match status" value="1"/>
</dbReference>
<dbReference type="GO" id="GO:0046872">
    <property type="term" value="F:metal ion binding"/>
    <property type="evidence" value="ECO:0007669"/>
    <property type="project" value="UniProtKB-KW"/>
</dbReference>
<keyword evidence="21" id="KW-1185">Reference proteome</keyword>
<dbReference type="InterPro" id="IPR029491">
    <property type="entry name" value="Helicase_HTH"/>
</dbReference>
<comment type="similarity">
    <text evidence="3">Belongs to the helicase family. RecQ subfamily.</text>
</comment>
<dbReference type="AlphaFoldDB" id="A0AA46ACY2"/>
<keyword evidence="4" id="KW-0479">Metal-binding</keyword>
<dbReference type="GO" id="GO:0043590">
    <property type="term" value="C:bacterial nucleoid"/>
    <property type="evidence" value="ECO:0007669"/>
    <property type="project" value="TreeGrafter"/>
</dbReference>
<dbReference type="PROSITE" id="PS51194">
    <property type="entry name" value="HELICASE_CTER"/>
    <property type="match status" value="1"/>
</dbReference>
<comment type="caution">
    <text evidence="20">The sequence shown here is derived from an EMBL/GenBank/DDBJ whole genome shotgun (WGS) entry which is preliminary data.</text>
</comment>
<dbReference type="SMART" id="SM00487">
    <property type="entry name" value="DEXDc"/>
    <property type="match status" value="1"/>
</dbReference>
<dbReference type="GO" id="GO:0006281">
    <property type="term" value="P:DNA repair"/>
    <property type="evidence" value="ECO:0007669"/>
    <property type="project" value="UniProtKB-KW"/>
</dbReference>
<dbReference type="CDD" id="cd18794">
    <property type="entry name" value="SF2_C_RecQ"/>
    <property type="match status" value="1"/>
</dbReference>
<evidence type="ECO:0000256" key="12">
    <source>
        <dbReference type="ARBA" id="ARBA00023172"/>
    </source>
</evidence>